<dbReference type="InterPro" id="IPR050651">
    <property type="entry name" value="Plant_Cytochrome_P450_Monoox"/>
</dbReference>
<reference evidence="10" key="2">
    <citation type="submission" date="2023-04" db="EMBL/GenBank/DDBJ databases">
        <authorList>
            <person name="Bruccoleri R.E."/>
            <person name="Oakeley E.J."/>
            <person name="Faust A.-M."/>
            <person name="Dessus-Babus S."/>
            <person name="Altorfer M."/>
            <person name="Burckhardt D."/>
            <person name="Oertli M."/>
            <person name="Naumann U."/>
            <person name="Petersen F."/>
            <person name="Wong J."/>
        </authorList>
    </citation>
    <scope>NUCLEOTIDE SEQUENCE</scope>
    <source>
        <strain evidence="10">GSM-AAB239-AS_SAM_17_03QT</strain>
        <tissue evidence="10">Leaf</tissue>
    </source>
</reference>
<evidence type="ECO:0000256" key="3">
    <source>
        <dbReference type="ARBA" id="ARBA00022617"/>
    </source>
</evidence>
<dbReference type="GO" id="GO:0004497">
    <property type="term" value="F:monooxygenase activity"/>
    <property type="evidence" value="ECO:0007669"/>
    <property type="project" value="InterPro"/>
</dbReference>
<dbReference type="InterPro" id="IPR036396">
    <property type="entry name" value="Cyt_P450_sf"/>
</dbReference>
<keyword evidence="3" id="KW-0349">Heme</keyword>
<keyword evidence="7" id="KW-0560">Oxidoreductase</keyword>
<evidence type="ECO:0000256" key="6">
    <source>
        <dbReference type="ARBA" id="ARBA00022989"/>
    </source>
</evidence>
<evidence type="ECO:0000256" key="7">
    <source>
        <dbReference type="ARBA" id="ARBA00023002"/>
    </source>
</evidence>
<dbReference type="GO" id="GO:0020037">
    <property type="term" value="F:heme binding"/>
    <property type="evidence" value="ECO:0007669"/>
    <property type="project" value="InterPro"/>
</dbReference>
<sequence>MISGHQTDNSKHQPGNHVKLLLTDNGMIQTNEILEVKTCLIIKTGIAMFWEYHNEFLYVEQLRTWIWITIRYANTGYRNFQIGKIVLIFFALIQTPIRIRTRHGYGHHFHVFVQHIYTNISLFAHMKAMIFGGTNNTTLYMAMTFATLLSNPDVLKKVQDELEIRVGKNRVVEYSDIENLTYLQAVIKEVFRLYPSAQLNVPHEATEECQIQGFNVQIQGFTREYDEHRSRSRRIQCTRYKYSIME</sequence>
<dbReference type="InterPro" id="IPR002401">
    <property type="entry name" value="Cyt_P450_E_grp-I"/>
</dbReference>
<proteinExistence type="predicted"/>
<dbReference type="GO" id="GO:0005506">
    <property type="term" value="F:iron ion binding"/>
    <property type="evidence" value="ECO:0007669"/>
    <property type="project" value="InterPro"/>
</dbReference>
<name>A0AAX6FND7_IRIPA</name>
<dbReference type="EMBL" id="JANAVB010027598">
    <property type="protein sequence ID" value="KAJ6817859.1"/>
    <property type="molecule type" value="Genomic_DNA"/>
</dbReference>
<evidence type="ECO:0000313" key="11">
    <source>
        <dbReference type="Proteomes" id="UP001140949"/>
    </source>
</evidence>
<evidence type="ECO:0000256" key="8">
    <source>
        <dbReference type="ARBA" id="ARBA00023004"/>
    </source>
</evidence>
<comment type="cofactor">
    <cofactor evidence="1">
        <name>heme</name>
        <dbReference type="ChEBI" id="CHEBI:30413"/>
    </cofactor>
</comment>
<keyword evidence="9" id="KW-0472">Membrane</keyword>
<evidence type="ECO:0000313" key="10">
    <source>
        <dbReference type="EMBL" id="KAJ6817859.1"/>
    </source>
</evidence>
<dbReference type="GO" id="GO:0016705">
    <property type="term" value="F:oxidoreductase activity, acting on paired donors, with incorporation or reduction of molecular oxygen"/>
    <property type="evidence" value="ECO:0007669"/>
    <property type="project" value="InterPro"/>
</dbReference>
<evidence type="ECO:0000256" key="9">
    <source>
        <dbReference type="ARBA" id="ARBA00023136"/>
    </source>
</evidence>
<dbReference type="GO" id="GO:0016020">
    <property type="term" value="C:membrane"/>
    <property type="evidence" value="ECO:0007669"/>
    <property type="project" value="UniProtKB-SubCell"/>
</dbReference>
<dbReference type="PANTHER" id="PTHR47947">
    <property type="entry name" value="CYTOCHROME P450 82C3-RELATED"/>
    <property type="match status" value="1"/>
</dbReference>
<keyword evidence="11" id="KW-1185">Reference proteome</keyword>
<accession>A0AAX6FND7</accession>
<reference evidence="10" key="1">
    <citation type="journal article" date="2023" name="GigaByte">
        <title>Genome assembly of the bearded iris, Iris pallida Lam.</title>
        <authorList>
            <person name="Bruccoleri R.E."/>
            <person name="Oakeley E.J."/>
            <person name="Faust A.M.E."/>
            <person name="Altorfer M."/>
            <person name="Dessus-Babus S."/>
            <person name="Burckhardt D."/>
            <person name="Oertli M."/>
            <person name="Naumann U."/>
            <person name="Petersen F."/>
            <person name="Wong J."/>
        </authorList>
    </citation>
    <scope>NUCLEOTIDE SEQUENCE</scope>
    <source>
        <strain evidence="10">GSM-AAB239-AS_SAM_17_03QT</strain>
    </source>
</reference>
<organism evidence="10 11">
    <name type="scientific">Iris pallida</name>
    <name type="common">Sweet iris</name>
    <dbReference type="NCBI Taxonomy" id="29817"/>
    <lineage>
        <taxon>Eukaryota</taxon>
        <taxon>Viridiplantae</taxon>
        <taxon>Streptophyta</taxon>
        <taxon>Embryophyta</taxon>
        <taxon>Tracheophyta</taxon>
        <taxon>Spermatophyta</taxon>
        <taxon>Magnoliopsida</taxon>
        <taxon>Liliopsida</taxon>
        <taxon>Asparagales</taxon>
        <taxon>Iridaceae</taxon>
        <taxon>Iridoideae</taxon>
        <taxon>Irideae</taxon>
        <taxon>Iris</taxon>
    </lineage>
</organism>
<gene>
    <name evidence="10" type="ORF">M6B38_409525</name>
</gene>
<comment type="subcellular location">
    <subcellularLocation>
        <location evidence="2">Membrane</location>
    </subcellularLocation>
</comment>
<keyword evidence="5" id="KW-0479">Metal-binding</keyword>
<dbReference type="AlphaFoldDB" id="A0AAX6FND7"/>
<keyword evidence="6" id="KW-1133">Transmembrane helix</keyword>
<dbReference type="Pfam" id="PF00067">
    <property type="entry name" value="p450"/>
    <property type="match status" value="1"/>
</dbReference>
<dbReference type="InterPro" id="IPR001128">
    <property type="entry name" value="Cyt_P450"/>
</dbReference>
<evidence type="ECO:0000256" key="2">
    <source>
        <dbReference type="ARBA" id="ARBA00004370"/>
    </source>
</evidence>
<evidence type="ECO:0000256" key="1">
    <source>
        <dbReference type="ARBA" id="ARBA00001971"/>
    </source>
</evidence>
<evidence type="ECO:0000256" key="5">
    <source>
        <dbReference type="ARBA" id="ARBA00022723"/>
    </source>
</evidence>
<evidence type="ECO:0000256" key="4">
    <source>
        <dbReference type="ARBA" id="ARBA00022692"/>
    </source>
</evidence>
<keyword evidence="4" id="KW-0812">Transmembrane</keyword>
<keyword evidence="8" id="KW-0408">Iron</keyword>
<comment type="caution">
    <text evidence="10">The sequence shown here is derived from an EMBL/GenBank/DDBJ whole genome shotgun (WGS) entry which is preliminary data.</text>
</comment>
<protein>
    <submittedName>
        <fullName evidence="10">Cytochrome P450 CYP82D47-like</fullName>
    </submittedName>
</protein>
<dbReference type="PRINTS" id="PR00463">
    <property type="entry name" value="EP450I"/>
</dbReference>
<dbReference type="Gene3D" id="1.10.630.10">
    <property type="entry name" value="Cytochrome P450"/>
    <property type="match status" value="1"/>
</dbReference>
<dbReference type="Proteomes" id="UP001140949">
    <property type="component" value="Unassembled WGS sequence"/>
</dbReference>
<dbReference type="SUPFAM" id="SSF48264">
    <property type="entry name" value="Cytochrome P450"/>
    <property type="match status" value="1"/>
</dbReference>
<dbReference type="PANTHER" id="PTHR47947:SF26">
    <property type="entry name" value="CYTOCHROME P450"/>
    <property type="match status" value="1"/>
</dbReference>